<keyword evidence="6 12" id="KW-0064">Aspartyl protease</keyword>
<evidence type="ECO:0000256" key="5">
    <source>
        <dbReference type="ARBA" id="ARBA00022729"/>
    </source>
</evidence>
<keyword evidence="3" id="KW-1003">Cell membrane</keyword>
<dbReference type="InterPro" id="IPR032799">
    <property type="entry name" value="TAXi_C"/>
</dbReference>
<evidence type="ECO:0000256" key="1">
    <source>
        <dbReference type="ARBA" id="ARBA00004193"/>
    </source>
</evidence>
<dbReference type="Pfam" id="PF14541">
    <property type="entry name" value="TAXi_C"/>
    <property type="match status" value="1"/>
</dbReference>
<proteinExistence type="inferred from homology"/>
<evidence type="ECO:0000256" key="12">
    <source>
        <dbReference type="RuleBase" id="RU000454"/>
    </source>
</evidence>
<evidence type="ECO:0000256" key="4">
    <source>
        <dbReference type="ARBA" id="ARBA00022670"/>
    </source>
</evidence>
<dbReference type="InterPro" id="IPR001969">
    <property type="entry name" value="Aspartic_peptidase_AS"/>
</dbReference>
<reference evidence="16" key="1">
    <citation type="submission" date="2019-10" db="EMBL/GenBank/DDBJ databases">
        <authorList>
            <person name="Zhang R."/>
            <person name="Pan Y."/>
            <person name="Wang J."/>
            <person name="Ma R."/>
            <person name="Yu S."/>
        </authorList>
    </citation>
    <scope>NUCLEOTIDE SEQUENCE</scope>
    <source>
        <strain evidence="16">LA-IB0</strain>
        <tissue evidence="16">Leaf</tissue>
    </source>
</reference>
<dbReference type="Gene3D" id="2.40.70.10">
    <property type="entry name" value="Acid Proteases"/>
    <property type="match status" value="2"/>
</dbReference>
<accession>A0AAV6W281</accession>
<name>A0AAV6W281_9LAMI</name>
<evidence type="ECO:0000256" key="13">
    <source>
        <dbReference type="SAM" id="MobiDB-lite"/>
    </source>
</evidence>
<evidence type="ECO:0000259" key="15">
    <source>
        <dbReference type="PROSITE" id="PS51767"/>
    </source>
</evidence>
<sequence length="532" mass="58190">MMMYFKDSVVGCVFMLIAITCLIKCQRSEAFGTFGFDIHHRYSDTVKDFLNVDGLPEKGSLDYYTAMAHRDHLFKARRLATTPSSTPLLTFFGGNQTFRLSSLGFLHYAIVSVGTPPLVYLVALDTGSDLFWLPCDCTTCARSFNSTSGKTLELNIYSPNISSSSIPVPCNSSTCGQRRACSLRRNACAYQEVYLSSNTSTTGILVDDVLHLGTDSTPQDIVEAPITLGCGIIQTGDFLDGAAINGLFGLGMDSISVPSTLASKGLAANSFSMCFGPDGFGRIEFGDKGSPNQKTTPFNLERLHPTYNVTVTQIAVENNVTDIEFTAIFDSGTSFTYLNDPAYTAIVESFNSQITNEPRYQPETQIIFDYCYSLSATQESYMIPNLNLTMRGGDQLYITAPTVVIPRRGGVAYCLAIVKSEDINIIGQNFMTGYRIVFDRDEMVLGWKESDCNDSILSNTLPVNKRNSTTNAPPPSVLDPEATPSNRTLRTPPPPPPPSRTLFGSNDATRLNSVANKLLMVIFSIFLFILSS</sequence>
<keyword evidence="9" id="KW-0325">Glycoprotein</keyword>
<dbReference type="GO" id="GO:0005886">
    <property type="term" value="C:plasma membrane"/>
    <property type="evidence" value="ECO:0007669"/>
    <property type="project" value="UniProtKB-SubCell"/>
</dbReference>
<dbReference type="InterPro" id="IPR032861">
    <property type="entry name" value="TAXi_N"/>
</dbReference>
<feature type="chain" id="PRO_5043473567" description="Peptidase A1 domain-containing protein" evidence="14">
    <location>
        <begin position="31"/>
        <end position="532"/>
    </location>
</feature>
<dbReference type="PANTHER" id="PTHR13683">
    <property type="entry name" value="ASPARTYL PROTEASES"/>
    <property type="match status" value="1"/>
</dbReference>
<dbReference type="PROSITE" id="PS51767">
    <property type="entry name" value="PEPTIDASE_A1"/>
    <property type="match status" value="1"/>
</dbReference>
<keyword evidence="7 12" id="KW-0378">Hydrolase</keyword>
<comment type="caution">
    <text evidence="16">The sequence shown here is derived from an EMBL/GenBank/DDBJ whole genome shotgun (WGS) entry which is preliminary data.</text>
</comment>
<evidence type="ECO:0000256" key="9">
    <source>
        <dbReference type="ARBA" id="ARBA00023180"/>
    </source>
</evidence>
<evidence type="ECO:0000313" key="17">
    <source>
        <dbReference type="Proteomes" id="UP000826271"/>
    </source>
</evidence>
<evidence type="ECO:0000256" key="11">
    <source>
        <dbReference type="PIRSR" id="PIRSR601461-1"/>
    </source>
</evidence>
<dbReference type="GO" id="GO:0006508">
    <property type="term" value="P:proteolysis"/>
    <property type="evidence" value="ECO:0007669"/>
    <property type="project" value="UniProtKB-KW"/>
</dbReference>
<comment type="subcellular location">
    <subcellularLocation>
        <location evidence="1">Cell membrane</location>
        <topology evidence="1">Lipid-anchor</topology>
    </subcellularLocation>
</comment>
<keyword evidence="4 12" id="KW-0645">Protease</keyword>
<dbReference type="EMBL" id="WHWC01000019">
    <property type="protein sequence ID" value="KAG8363798.1"/>
    <property type="molecule type" value="Genomic_DNA"/>
</dbReference>
<feature type="active site" evidence="11">
    <location>
        <position position="330"/>
    </location>
</feature>
<dbReference type="GO" id="GO:0004190">
    <property type="term" value="F:aspartic-type endopeptidase activity"/>
    <property type="evidence" value="ECO:0007669"/>
    <property type="project" value="UniProtKB-KW"/>
</dbReference>
<evidence type="ECO:0000256" key="10">
    <source>
        <dbReference type="ARBA" id="ARBA00023288"/>
    </source>
</evidence>
<organism evidence="16 17">
    <name type="scientific">Buddleja alternifolia</name>
    <dbReference type="NCBI Taxonomy" id="168488"/>
    <lineage>
        <taxon>Eukaryota</taxon>
        <taxon>Viridiplantae</taxon>
        <taxon>Streptophyta</taxon>
        <taxon>Embryophyta</taxon>
        <taxon>Tracheophyta</taxon>
        <taxon>Spermatophyta</taxon>
        <taxon>Magnoliopsida</taxon>
        <taxon>eudicotyledons</taxon>
        <taxon>Gunneridae</taxon>
        <taxon>Pentapetalae</taxon>
        <taxon>asterids</taxon>
        <taxon>lamiids</taxon>
        <taxon>Lamiales</taxon>
        <taxon>Scrophulariaceae</taxon>
        <taxon>Buddlejeae</taxon>
        <taxon>Buddleja</taxon>
    </lineage>
</organism>
<dbReference type="SUPFAM" id="SSF50630">
    <property type="entry name" value="Acid proteases"/>
    <property type="match status" value="1"/>
</dbReference>
<dbReference type="PANTHER" id="PTHR13683:SF826">
    <property type="entry name" value="ASPARTYL PROTEASE FAMILY PROTEIN 1"/>
    <property type="match status" value="1"/>
</dbReference>
<dbReference type="PRINTS" id="PR00792">
    <property type="entry name" value="PEPSIN"/>
</dbReference>
<dbReference type="Pfam" id="PF14543">
    <property type="entry name" value="TAXi_N"/>
    <property type="match status" value="1"/>
</dbReference>
<keyword evidence="5 14" id="KW-0732">Signal</keyword>
<comment type="similarity">
    <text evidence="2 12">Belongs to the peptidase A1 family.</text>
</comment>
<dbReference type="FunFam" id="2.40.70.10:FF:000014">
    <property type="entry name" value="Aspartyl protease family protein 1"/>
    <property type="match status" value="1"/>
</dbReference>
<dbReference type="AlphaFoldDB" id="A0AAV6W281"/>
<dbReference type="InterPro" id="IPR001461">
    <property type="entry name" value="Aspartic_peptidase_A1"/>
</dbReference>
<dbReference type="Proteomes" id="UP000826271">
    <property type="component" value="Unassembled WGS sequence"/>
</dbReference>
<protein>
    <recommendedName>
        <fullName evidence="15">Peptidase A1 domain-containing protein</fullName>
    </recommendedName>
</protein>
<gene>
    <name evidence="16" type="ORF">BUALT_Bualt19G0059800</name>
</gene>
<dbReference type="InterPro" id="IPR033121">
    <property type="entry name" value="PEPTIDASE_A1"/>
</dbReference>
<evidence type="ECO:0000256" key="3">
    <source>
        <dbReference type="ARBA" id="ARBA00022475"/>
    </source>
</evidence>
<keyword evidence="17" id="KW-1185">Reference proteome</keyword>
<feature type="compositionally biased region" description="Polar residues" evidence="13">
    <location>
        <begin position="458"/>
        <end position="471"/>
    </location>
</feature>
<feature type="active site" evidence="11">
    <location>
        <position position="125"/>
    </location>
</feature>
<feature type="signal peptide" evidence="14">
    <location>
        <begin position="1"/>
        <end position="30"/>
    </location>
</feature>
<dbReference type="InterPro" id="IPR021109">
    <property type="entry name" value="Peptidase_aspartic_dom_sf"/>
</dbReference>
<feature type="region of interest" description="Disordered" evidence="13">
    <location>
        <begin position="458"/>
        <end position="501"/>
    </location>
</feature>
<evidence type="ECO:0000256" key="6">
    <source>
        <dbReference type="ARBA" id="ARBA00022750"/>
    </source>
</evidence>
<evidence type="ECO:0000313" key="16">
    <source>
        <dbReference type="EMBL" id="KAG8363798.1"/>
    </source>
</evidence>
<dbReference type="FunFam" id="2.40.70.10:FF:000012">
    <property type="entry name" value="Aspartyl protease family protein 1"/>
    <property type="match status" value="1"/>
</dbReference>
<evidence type="ECO:0000256" key="2">
    <source>
        <dbReference type="ARBA" id="ARBA00007447"/>
    </source>
</evidence>
<keyword evidence="8" id="KW-0472">Membrane</keyword>
<feature type="domain" description="Peptidase A1" evidence="15">
    <location>
        <begin position="107"/>
        <end position="448"/>
    </location>
</feature>
<evidence type="ECO:0000256" key="14">
    <source>
        <dbReference type="SAM" id="SignalP"/>
    </source>
</evidence>
<keyword evidence="10" id="KW-0449">Lipoprotein</keyword>
<dbReference type="PROSITE" id="PS00141">
    <property type="entry name" value="ASP_PROTEASE"/>
    <property type="match status" value="1"/>
</dbReference>
<evidence type="ECO:0000256" key="8">
    <source>
        <dbReference type="ARBA" id="ARBA00023136"/>
    </source>
</evidence>
<evidence type="ECO:0000256" key="7">
    <source>
        <dbReference type="ARBA" id="ARBA00022801"/>
    </source>
</evidence>